<organism evidence="8 9">
    <name type="scientific">Xylona heveae (strain CBS 132557 / TC161)</name>
    <dbReference type="NCBI Taxonomy" id="1328760"/>
    <lineage>
        <taxon>Eukaryota</taxon>
        <taxon>Fungi</taxon>
        <taxon>Dikarya</taxon>
        <taxon>Ascomycota</taxon>
        <taxon>Pezizomycotina</taxon>
        <taxon>Xylonomycetes</taxon>
        <taxon>Xylonales</taxon>
        <taxon>Xylonaceae</taxon>
        <taxon>Xylona</taxon>
    </lineage>
</organism>
<evidence type="ECO:0000256" key="6">
    <source>
        <dbReference type="SAM" id="MobiDB-lite"/>
    </source>
</evidence>
<feature type="compositionally biased region" description="Polar residues" evidence="6">
    <location>
        <begin position="50"/>
        <end position="62"/>
    </location>
</feature>
<dbReference type="InterPro" id="IPR045152">
    <property type="entry name" value="EDC4-like"/>
</dbReference>
<dbReference type="Pfam" id="PF24106">
    <property type="entry name" value="Beta-prop_EDC4L"/>
    <property type="match status" value="1"/>
</dbReference>
<evidence type="ECO:0000256" key="3">
    <source>
        <dbReference type="ARBA" id="ARBA00022490"/>
    </source>
</evidence>
<feature type="domain" description="EDC4-like protein pdc1 beta-propeller" evidence="7">
    <location>
        <begin position="749"/>
        <end position="905"/>
    </location>
</feature>
<feature type="region of interest" description="Disordered" evidence="6">
    <location>
        <begin position="1031"/>
        <end position="1058"/>
    </location>
</feature>
<dbReference type="Gene3D" id="2.130.10.10">
    <property type="entry name" value="YVTN repeat-like/Quinoprotein amine dehydrogenase"/>
    <property type="match status" value="1"/>
</dbReference>
<feature type="region of interest" description="Disordered" evidence="6">
    <location>
        <begin position="1433"/>
        <end position="1462"/>
    </location>
</feature>
<accession>A0A165AKR3</accession>
<evidence type="ECO:0000256" key="1">
    <source>
        <dbReference type="ARBA" id="ARBA00004201"/>
    </source>
</evidence>
<feature type="region of interest" description="Disordered" evidence="6">
    <location>
        <begin position="1092"/>
        <end position="1152"/>
    </location>
</feature>
<feature type="compositionally biased region" description="Polar residues" evidence="6">
    <location>
        <begin position="1132"/>
        <end position="1152"/>
    </location>
</feature>
<dbReference type="RefSeq" id="XP_018186204.1">
    <property type="nucleotide sequence ID" value="XM_018329517.1"/>
</dbReference>
<dbReference type="OrthoDB" id="21128at2759"/>
<dbReference type="PANTHER" id="PTHR15598">
    <property type="entry name" value="ENHANCER OF MRNA-DECAPPING PROTEIN 4"/>
    <property type="match status" value="1"/>
</dbReference>
<feature type="compositionally biased region" description="Polar residues" evidence="6">
    <location>
        <begin position="289"/>
        <end position="310"/>
    </location>
</feature>
<dbReference type="InterPro" id="IPR055393">
    <property type="entry name" value="Beta-prop_EDC4L"/>
</dbReference>
<dbReference type="InterPro" id="IPR036322">
    <property type="entry name" value="WD40_repeat_dom_sf"/>
</dbReference>
<dbReference type="GO" id="GO:0000932">
    <property type="term" value="C:P-body"/>
    <property type="evidence" value="ECO:0007669"/>
    <property type="project" value="UniProtKB-SubCell"/>
</dbReference>
<dbReference type="GeneID" id="28894654"/>
<dbReference type="Proteomes" id="UP000076632">
    <property type="component" value="Unassembled WGS sequence"/>
</dbReference>
<feature type="region of interest" description="Disordered" evidence="6">
    <location>
        <begin position="444"/>
        <end position="471"/>
    </location>
</feature>
<name>A0A165AKR3_XYLHT</name>
<dbReference type="OMA" id="YVNPFDQ"/>
<proteinExistence type="inferred from homology"/>
<comment type="similarity">
    <text evidence="2">Belongs to the WD repeat EDC4 family.</text>
</comment>
<keyword evidence="5" id="KW-0677">Repeat</keyword>
<evidence type="ECO:0000256" key="4">
    <source>
        <dbReference type="ARBA" id="ARBA00022574"/>
    </source>
</evidence>
<feature type="compositionally biased region" description="Acidic residues" evidence="6">
    <location>
        <begin position="1453"/>
        <end position="1462"/>
    </location>
</feature>
<dbReference type="InterPro" id="IPR015943">
    <property type="entry name" value="WD40/YVTN_repeat-like_dom_sf"/>
</dbReference>
<dbReference type="PANTHER" id="PTHR15598:SF5">
    <property type="entry name" value="ENHANCER OF MRNA-DECAPPING PROTEIN 4"/>
    <property type="match status" value="1"/>
</dbReference>
<feature type="region of interest" description="Disordered" evidence="6">
    <location>
        <begin position="259"/>
        <end position="401"/>
    </location>
</feature>
<dbReference type="EMBL" id="KV407462">
    <property type="protein sequence ID" value="KZF20649.1"/>
    <property type="molecule type" value="Genomic_DNA"/>
</dbReference>
<dbReference type="InParanoid" id="A0A165AKR3"/>
<keyword evidence="3" id="KW-0963">Cytoplasm</keyword>
<evidence type="ECO:0000313" key="9">
    <source>
        <dbReference type="Proteomes" id="UP000076632"/>
    </source>
</evidence>
<evidence type="ECO:0000313" key="8">
    <source>
        <dbReference type="EMBL" id="KZF20649.1"/>
    </source>
</evidence>
<comment type="subcellular location">
    <subcellularLocation>
        <location evidence="1">Cytoplasm</location>
        <location evidence="1">P-body</location>
    </subcellularLocation>
</comment>
<feature type="region of interest" description="Disordered" evidence="6">
    <location>
        <begin position="172"/>
        <end position="245"/>
    </location>
</feature>
<evidence type="ECO:0000259" key="7">
    <source>
        <dbReference type="Pfam" id="PF24106"/>
    </source>
</evidence>
<reference evidence="8 9" key="1">
    <citation type="journal article" date="2016" name="Fungal Biol.">
        <title>The genome of Xylona heveae provides a window into fungal endophytism.</title>
        <authorList>
            <person name="Gazis R."/>
            <person name="Kuo A."/>
            <person name="Riley R."/>
            <person name="LaButti K."/>
            <person name="Lipzen A."/>
            <person name="Lin J."/>
            <person name="Amirebrahimi M."/>
            <person name="Hesse C.N."/>
            <person name="Spatafora J.W."/>
            <person name="Henrissat B."/>
            <person name="Hainaut M."/>
            <person name="Grigoriev I.V."/>
            <person name="Hibbett D.S."/>
        </authorList>
    </citation>
    <scope>NUCLEOTIDE SEQUENCE [LARGE SCALE GENOMIC DNA]</scope>
    <source>
        <strain evidence="8 9">TC161</strain>
    </source>
</reference>
<sequence>MADPGGFDTAGNNTIQSLFAQLRANQQQQNASRGVSATLPQADPYAHGGFSSQQLPQHSTLSHGYHAPTASSPIVSPHPQYPQPRHHSAILSPNLPSPVVESHGFPPGQSNADRTASLLNLLKFNQPSSGGQEPGSIAYPHTQVDRRASIQHASGRPQHGREISASDLVASFMSKSGPPDTQNPEGMPQLLPKPQTAAEPSKQPDNPQDFLLKLLNRPKPAQQESAPPLRKETSSIKSLENEPPEGAVNRLAANIANAAPRTTSPQAAEEPNSPKLKNPPLRIFGEDSSFPQPSTSEIEPGSKRTSSLFTYVNPFEQLAASSPRNRTPKMDQPRSGAGTPAIGIQKPIRDDAVIAVNGDDNKRKNNEISSGPSEPSVEKATNVDEAPASVASPAPSLLPDGRSKLEALMGIGADTRNAASVAGALSEVEGQIDQQVEEALLKAEQEQEANDNETLKPESSTDLKASDEPELEDELHDLAADVKQELEKEDNNGALEEAMPAPVAEAVKDVIEDLAHGNVADSWESADGGESTAEEGQKRIVTVYNFPMRPFVSITIKSSHQQALQLRQDSVMDIARLKKEFDQVDRTLATSTNNFIVYAMSKSGGLRIIRQDDGKDKQIFRTTQDRIFSVTLSTAPPGSPAAGTEAVLATGVSGSVYWTTLLNPSEDIFEDDDVGSKGLVLPPMPAHDDNTSGGQLKTRAKKSSRHPEYFAIGRGRSIHVVWPLVAGSSKYLVKGKSRIVDSEKYFNERCLKITTGKAGKDFTFSEDDTLIVSLDKAGRLRFWDIRPLVDPINGTQTKIAPIEVKVPLMTLFTIAPSEKSWPTSVLFVDKYRPYTKGIALRYLLVGMKQNHTFQLWDLALGKAVQELNFPHENESDAICSVSYHPNSGIIVVGHPTRNSIFFVHLSAPKYNLPAMSQAKYIQKLATSDDSIPKPDATAIMSGLREVSFDSKGQLRSVDMLPTPAISLDVSDREDPVLFELYAMHSKGVTCLNIKREDLGWSKENKVLRPVDAEIEGVISVKDLRDLPPVVSNEAPSTVSEGPAVPSTLRTAPAGSKGLPKEIVKKEAPLSPRPTTPLTSEATVIASTLARVESKQDAARAATMNGNRDIGGGDKGEKRKKKRAEAIARGVDQPSSAVTNGENTTPSTEPSLNSFMAPADASKMNAKNASETIGSPTPNISSRPVAAEESINLGISGEWLNKELVKIEKGVSAEFGRVLGRELDEIYRRFDADKRALDAASAAKHDAVLRLVSSTLSENVEKNLARMIGTSIEQVVLPSVADTAAVTLDRRLSDGLTQNLHQSIPLELRRALPDAIAKALQGPEVLRAISDLVAGRIASQVESEFTSVLHNTITPAFKSLAISTAQKMAGDVERRVGEQIRKSDIQRHNDSLKIDQLTNLVRGLSETVHTMATAQSDFQSEILKLQRSLVQNHDESTARTASVEHRHPSSSQAEEYEEKSEEQQELETIASLMREGNFEEGTIQWLQSSHQAELFDRFFVRCNPEYMRSLSPLVTLSVSAAVTSSLNDNLLERFHWLETIFATLDTRDPDILEVAPKIMDVLSQRLEGLYMRIAETNPHDPALRMIPPLARRARDLKSTVG</sequence>
<feature type="compositionally biased region" description="Basic and acidic residues" evidence="6">
    <location>
        <begin position="453"/>
        <end position="467"/>
    </location>
</feature>
<dbReference type="SUPFAM" id="SSF50978">
    <property type="entry name" value="WD40 repeat-like"/>
    <property type="match status" value="1"/>
</dbReference>
<evidence type="ECO:0000256" key="5">
    <source>
        <dbReference type="ARBA" id="ARBA00022737"/>
    </source>
</evidence>
<dbReference type="GO" id="GO:0031087">
    <property type="term" value="P:deadenylation-independent decapping of nuclear-transcribed mRNA"/>
    <property type="evidence" value="ECO:0007669"/>
    <property type="project" value="InterPro"/>
</dbReference>
<dbReference type="STRING" id="1328760.A0A165AKR3"/>
<gene>
    <name evidence="8" type="ORF">L228DRAFT_176235</name>
</gene>
<feature type="region of interest" description="Disordered" evidence="6">
    <location>
        <begin position="24"/>
        <end position="113"/>
    </location>
</feature>
<feature type="compositionally biased region" description="Basic and acidic residues" evidence="6">
    <location>
        <begin position="1433"/>
        <end position="1446"/>
    </location>
</feature>
<feature type="compositionally biased region" description="Low complexity" evidence="6">
    <location>
        <begin position="386"/>
        <end position="399"/>
    </location>
</feature>
<dbReference type="FunFam" id="2.130.10.10:FF:000817">
    <property type="entry name" value="WGS project CABT00000000 data, contig 2.15"/>
    <property type="match status" value="1"/>
</dbReference>
<keyword evidence="9" id="KW-1185">Reference proteome</keyword>
<keyword evidence="4" id="KW-0853">WD repeat</keyword>
<protein>
    <recommendedName>
        <fullName evidence="7">EDC4-like protein pdc1 beta-propeller domain-containing protein</fullName>
    </recommendedName>
</protein>
<evidence type="ECO:0000256" key="2">
    <source>
        <dbReference type="ARBA" id="ARBA00009639"/>
    </source>
</evidence>